<dbReference type="Gene3D" id="2.170.150.80">
    <property type="entry name" value="NAC domain"/>
    <property type="match status" value="2"/>
</dbReference>
<dbReference type="Gramene" id="TraesLDM2A03G00744940.1">
    <property type="protein sequence ID" value="TraesLDM2A03G00744940.1.CDS1"/>
    <property type="gene ID" value="TraesLDM2A03G00744940"/>
</dbReference>
<dbReference type="InterPro" id="IPR003441">
    <property type="entry name" value="NAC-dom"/>
</dbReference>
<keyword evidence="4" id="KW-0804">Transcription</keyword>
<evidence type="ECO:0000256" key="5">
    <source>
        <dbReference type="ARBA" id="ARBA00023242"/>
    </source>
</evidence>
<dbReference type="GO" id="GO:0003677">
    <property type="term" value="F:DNA binding"/>
    <property type="evidence" value="ECO:0007669"/>
    <property type="project" value="UniProtKB-KW"/>
</dbReference>
<accession>A0A3B6B1Z7</accession>
<sequence length="394" mass="43921">MYWPALKPSPARKKPAPEATTAASSALRDLEEETDDGWIVLPPAPPNSGKPPRPPPPRATATDAVNASPDEAFDPALDAIVARYLPLRRALLCDGLPRQIHDADVYGAHPGFLAAVYPPANGRPEWFFFVCRAQCQGGRRRAGPGAYRLGSEARLLGGAAYCHAFRYYEDEAEVGSASTRETEWRMDEYGDCRSAAAAFDMVVCKLYPARGGVVHTMLGVHQPASPAHHQDMNKPQVLVQLYLDSLNLGDPRRCRLYAVPDVFAAHPAVLTVAFPAANDRCEWFFAAHQRRRELEENDEDKARPRRAGPGAYVPVREGRVVNGNGGDIGYRRVFLYREDDVTVRRVSRTEWWMEEYGFGKDFPHGELPAAKAPMDEDEELVVYKLCLKMLGYRR</sequence>
<dbReference type="SUPFAM" id="SSF101941">
    <property type="entry name" value="NAC domain"/>
    <property type="match status" value="2"/>
</dbReference>
<dbReference type="Gramene" id="TraesSYM2A03G00749880.1">
    <property type="protein sequence ID" value="TraesSYM2A03G00749880.1.CDS1"/>
    <property type="gene ID" value="TraesSYM2A03G00749880"/>
</dbReference>
<dbReference type="Gramene" id="TraesMACUn03G04536340.1">
    <property type="protein sequence ID" value="TraesMACUn03G04536340.1.CDS1"/>
    <property type="gene ID" value="TraesMACUn03G04536340"/>
</dbReference>
<comment type="subcellular location">
    <subcellularLocation>
        <location evidence="1">Nucleus</location>
    </subcellularLocation>
</comment>
<keyword evidence="9" id="KW-1185">Reference proteome</keyword>
<evidence type="ECO:0000259" key="7">
    <source>
        <dbReference type="PROSITE" id="PS51005"/>
    </source>
</evidence>
<dbReference type="Gramene" id="TraesARI2A03G00750010.1">
    <property type="protein sequence ID" value="TraesARI2A03G00750010.1.CDS1"/>
    <property type="gene ID" value="TraesARI2A03G00750010"/>
</dbReference>
<proteinExistence type="predicted"/>
<dbReference type="Gramene" id="TraesCAD_scaffold_063047_01G000300.1">
    <property type="protein sequence ID" value="TraesCAD_scaffold_063047_01G000300.1"/>
    <property type="gene ID" value="TraesCAD_scaffold_063047_01G000300"/>
</dbReference>
<evidence type="ECO:0000256" key="6">
    <source>
        <dbReference type="SAM" id="MobiDB-lite"/>
    </source>
</evidence>
<feature type="domain" description="NAC" evidence="7">
    <location>
        <begin position="225"/>
        <end position="388"/>
    </location>
</feature>
<dbReference type="Gramene" id="TraesRN2A0100866000.1">
    <property type="protein sequence ID" value="TraesRN2A0100866000.1"/>
    <property type="gene ID" value="TraesRN2A0100866000"/>
</dbReference>
<dbReference type="STRING" id="4565.A0A3B6B1Z7"/>
<dbReference type="AlphaFoldDB" id="A0A3B6B1Z7"/>
<keyword evidence="2" id="KW-0805">Transcription regulation</keyword>
<feature type="domain" description="NAC" evidence="7">
    <location>
        <begin position="67"/>
        <end position="209"/>
    </location>
</feature>
<dbReference type="InterPro" id="IPR036093">
    <property type="entry name" value="NAC_dom_sf"/>
</dbReference>
<dbReference type="KEGG" id="taes:123189738"/>
<dbReference type="Gramene" id="TraesCLE_scaffold_074119_01G000300.1">
    <property type="protein sequence ID" value="TraesCLE_scaffold_074119_01G000300.1"/>
    <property type="gene ID" value="TraesCLE_scaffold_074119_01G000300"/>
</dbReference>
<dbReference type="Gramene" id="TraesJULUn03G04553150.1">
    <property type="protein sequence ID" value="TraesJULUn03G04553150.1.CDS1"/>
    <property type="gene ID" value="TraesJULUn03G04553150"/>
</dbReference>
<dbReference type="GO" id="GO:0006355">
    <property type="term" value="P:regulation of DNA-templated transcription"/>
    <property type="evidence" value="ECO:0007669"/>
    <property type="project" value="InterPro"/>
</dbReference>
<name>A0A3B6B1Z7_WHEAT</name>
<reference evidence="8" key="1">
    <citation type="submission" date="2018-08" db="EMBL/GenBank/DDBJ databases">
        <authorList>
            <person name="Rossello M."/>
        </authorList>
    </citation>
    <scope>NUCLEOTIDE SEQUENCE [LARGE SCALE GENOMIC DNA]</scope>
    <source>
        <strain evidence="8">cv. Chinese Spring</strain>
    </source>
</reference>
<evidence type="ECO:0000313" key="9">
    <source>
        <dbReference type="Proteomes" id="UP000019116"/>
    </source>
</evidence>
<evidence type="ECO:0000256" key="2">
    <source>
        <dbReference type="ARBA" id="ARBA00023015"/>
    </source>
</evidence>
<dbReference type="Gramene" id="TraesJAGUn03G04548860.1">
    <property type="protein sequence ID" value="TraesJAGUn03G04548860.1.CDS1"/>
    <property type="gene ID" value="TraesJAGUn03G04548860"/>
</dbReference>
<dbReference type="Gramene" id="TraesMAC2A03G00741230.1">
    <property type="protein sequence ID" value="TraesMAC2A03G00741230.1.CDS1"/>
    <property type="gene ID" value="TraesMAC2A03G00741230"/>
</dbReference>
<feature type="region of interest" description="Disordered" evidence="6">
    <location>
        <begin position="1"/>
        <end position="64"/>
    </location>
</feature>
<gene>
    <name evidence="8" type="primary">LOC123189738</name>
</gene>
<dbReference type="PANTHER" id="PTHR31719:SF179">
    <property type="entry name" value="OS08G0148400 PROTEIN"/>
    <property type="match status" value="1"/>
</dbReference>
<dbReference type="Gramene" id="TraesCS2A02G363700.1">
    <property type="protein sequence ID" value="TraesCS2A02G363700.1.cds1"/>
    <property type="gene ID" value="TraesCS2A02G363700"/>
</dbReference>
<dbReference type="PROSITE" id="PS51005">
    <property type="entry name" value="NAC"/>
    <property type="match status" value="2"/>
</dbReference>
<dbReference type="Gramene" id="TraesMACUn03G04535090.1">
    <property type="protein sequence ID" value="TraesMACUn03G04535090.1.CDS1"/>
    <property type="gene ID" value="TraesMACUn03G04535090"/>
</dbReference>
<dbReference type="Gramene" id="TraesJAG2A03G00742490.1">
    <property type="protein sequence ID" value="TraesJAG2A03G00742490.1.CDS1"/>
    <property type="gene ID" value="TraesJAG2A03G00742490"/>
</dbReference>
<dbReference type="Gramene" id="TraesCS2A03G0888600.1">
    <property type="protein sequence ID" value="TraesCS2A03G0888600.1.CDS1"/>
    <property type="gene ID" value="TraesCS2A03G0888600"/>
</dbReference>
<dbReference type="Gramene" id="TraesSTA2A03G00740580.1">
    <property type="protein sequence ID" value="TraesSTA2A03G00740580.1.CDS1"/>
    <property type="gene ID" value="TraesSTA2A03G00740580"/>
</dbReference>
<dbReference type="RefSeq" id="XP_044458150.1">
    <property type="nucleotide sequence ID" value="XM_044602215.1"/>
</dbReference>
<dbReference type="PANTHER" id="PTHR31719">
    <property type="entry name" value="NAC TRANSCRIPTION FACTOR 56"/>
    <property type="match status" value="1"/>
</dbReference>
<feature type="compositionally biased region" description="Low complexity" evidence="6">
    <location>
        <begin position="17"/>
        <end position="26"/>
    </location>
</feature>
<evidence type="ECO:0000256" key="1">
    <source>
        <dbReference type="ARBA" id="ARBA00004123"/>
    </source>
</evidence>
<dbReference type="GO" id="GO:0005634">
    <property type="term" value="C:nucleus"/>
    <property type="evidence" value="ECO:0007669"/>
    <property type="project" value="UniProtKB-SubCell"/>
</dbReference>
<dbReference type="Gramene" id="TraesROB_scaffold_109472_01G000300.1">
    <property type="protein sequence ID" value="TraesROB_scaffold_109472_01G000300.1"/>
    <property type="gene ID" value="TraesROB_scaffold_109472_01G000300"/>
</dbReference>
<evidence type="ECO:0000256" key="3">
    <source>
        <dbReference type="ARBA" id="ARBA00023125"/>
    </source>
</evidence>
<dbReference type="EnsemblPlants" id="TraesCS2A02G363700.1">
    <property type="protein sequence ID" value="TraesCS2A02G363700.1.cds1"/>
    <property type="gene ID" value="TraesCS2A02G363700"/>
</dbReference>
<evidence type="ECO:0000313" key="8">
    <source>
        <dbReference type="EnsemblPlants" id="TraesCS2A02G363700.1.cds1"/>
    </source>
</evidence>
<keyword evidence="3" id="KW-0238">DNA-binding</keyword>
<dbReference type="Pfam" id="PF02365">
    <property type="entry name" value="NAM"/>
    <property type="match status" value="2"/>
</dbReference>
<evidence type="ECO:0000256" key="4">
    <source>
        <dbReference type="ARBA" id="ARBA00023163"/>
    </source>
</evidence>
<protein>
    <recommendedName>
        <fullName evidence="7">NAC domain-containing protein</fullName>
    </recommendedName>
</protein>
<dbReference type="Proteomes" id="UP000019116">
    <property type="component" value="Chromosome 2A"/>
</dbReference>
<dbReference type="Gramene" id="TraesJAGUn03G04548880.1">
    <property type="protein sequence ID" value="TraesJAGUn03G04548880.1.CDS1"/>
    <property type="gene ID" value="TraesJAGUn03G04548880"/>
</dbReference>
<reference evidence="8" key="2">
    <citation type="submission" date="2018-10" db="UniProtKB">
        <authorList>
            <consortium name="EnsemblPlants"/>
        </authorList>
    </citation>
    <scope>IDENTIFICATION</scope>
</reference>
<keyword evidence="5" id="KW-0539">Nucleus</keyword>
<organism evidence="8">
    <name type="scientific">Triticum aestivum</name>
    <name type="common">Wheat</name>
    <dbReference type="NCBI Taxonomy" id="4565"/>
    <lineage>
        <taxon>Eukaryota</taxon>
        <taxon>Viridiplantae</taxon>
        <taxon>Streptophyta</taxon>
        <taxon>Embryophyta</taxon>
        <taxon>Tracheophyta</taxon>
        <taxon>Spermatophyta</taxon>
        <taxon>Magnoliopsida</taxon>
        <taxon>Liliopsida</taxon>
        <taxon>Poales</taxon>
        <taxon>Poaceae</taxon>
        <taxon>BOP clade</taxon>
        <taxon>Pooideae</taxon>
        <taxon>Triticodae</taxon>
        <taxon>Triticeae</taxon>
        <taxon>Triticinae</taxon>
        <taxon>Triticum</taxon>
    </lineage>
</organism>
<dbReference type="Gramene" id="TraesLAC2A03G00746230.1">
    <property type="protein sequence ID" value="TraesLAC2A03G00746230.1.CDS1"/>
    <property type="gene ID" value="TraesLAC2A03G00746230"/>
</dbReference>
<dbReference type="Gramene" id="TraesNOR2A03G00752170.1">
    <property type="protein sequence ID" value="TraesNOR2A03G00752170.1.CDS1"/>
    <property type="gene ID" value="TraesNOR2A03G00752170"/>
</dbReference>
<dbReference type="GeneID" id="123189738"/>
<feature type="compositionally biased region" description="Pro residues" evidence="6">
    <location>
        <begin position="42"/>
        <end position="58"/>
    </location>
</feature>
<dbReference type="Gramene" id="TraesWEE_scaffold_000439_01G000300.1">
    <property type="protein sequence ID" value="TraesWEE_scaffold_000439_01G000300.1"/>
    <property type="gene ID" value="TraesWEE_scaffold_000439_01G000300"/>
</dbReference>